<feature type="compositionally biased region" description="Basic and acidic residues" evidence="1">
    <location>
        <begin position="54"/>
        <end position="80"/>
    </location>
</feature>
<evidence type="ECO:0000313" key="2">
    <source>
        <dbReference type="EMBL" id="CDY52741.1"/>
    </source>
</evidence>
<protein>
    <submittedName>
        <fullName evidence="2">BnaC09g53410D protein</fullName>
    </submittedName>
</protein>
<reference evidence="2 3" key="1">
    <citation type="journal article" date="2014" name="Science">
        <title>Plant genetics. Early allopolyploid evolution in the post-Neolithic Brassica napus oilseed genome.</title>
        <authorList>
            <person name="Chalhoub B."/>
            <person name="Denoeud F."/>
            <person name="Liu S."/>
            <person name="Parkin I.A."/>
            <person name="Tang H."/>
            <person name="Wang X."/>
            <person name="Chiquet J."/>
            <person name="Belcram H."/>
            <person name="Tong C."/>
            <person name="Samans B."/>
            <person name="Correa M."/>
            <person name="Da Silva C."/>
            <person name="Just J."/>
            <person name="Falentin C."/>
            <person name="Koh C.S."/>
            <person name="Le Clainche I."/>
            <person name="Bernard M."/>
            <person name="Bento P."/>
            <person name="Noel B."/>
            <person name="Labadie K."/>
            <person name="Alberti A."/>
            <person name="Charles M."/>
            <person name="Arnaud D."/>
            <person name="Guo H."/>
            <person name="Daviaud C."/>
            <person name="Alamery S."/>
            <person name="Jabbari K."/>
            <person name="Zhao M."/>
            <person name="Edger P.P."/>
            <person name="Chelaifa H."/>
            <person name="Tack D."/>
            <person name="Lassalle G."/>
            <person name="Mestiri I."/>
            <person name="Schnel N."/>
            <person name="Le Paslier M.C."/>
            <person name="Fan G."/>
            <person name="Renault V."/>
            <person name="Bayer P.E."/>
            <person name="Golicz A.A."/>
            <person name="Manoli S."/>
            <person name="Lee T.H."/>
            <person name="Thi V.H."/>
            <person name="Chalabi S."/>
            <person name="Hu Q."/>
            <person name="Fan C."/>
            <person name="Tollenaere R."/>
            <person name="Lu Y."/>
            <person name="Battail C."/>
            <person name="Shen J."/>
            <person name="Sidebottom C.H."/>
            <person name="Wang X."/>
            <person name="Canaguier A."/>
            <person name="Chauveau A."/>
            <person name="Berard A."/>
            <person name="Deniot G."/>
            <person name="Guan M."/>
            <person name="Liu Z."/>
            <person name="Sun F."/>
            <person name="Lim Y.P."/>
            <person name="Lyons E."/>
            <person name="Town C.D."/>
            <person name="Bancroft I."/>
            <person name="Wang X."/>
            <person name="Meng J."/>
            <person name="Ma J."/>
            <person name="Pires J.C."/>
            <person name="King G.J."/>
            <person name="Brunel D."/>
            <person name="Delourme R."/>
            <person name="Renard M."/>
            <person name="Aury J.M."/>
            <person name="Adams K.L."/>
            <person name="Batley J."/>
            <person name="Snowdon R.J."/>
            <person name="Tost J."/>
            <person name="Edwards D."/>
            <person name="Zhou Y."/>
            <person name="Hua W."/>
            <person name="Sharpe A.G."/>
            <person name="Paterson A.H."/>
            <person name="Guan C."/>
            <person name="Wincker P."/>
        </authorList>
    </citation>
    <scope>NUCLEOTIDE SEQUENCE [LARGE SCALE GENOMIC DNA]</scope>
    <source>
        <strain evidence="3">cv. Darmor-bzh</strain>
    </source>
</reference>
<dbReference type="PaxDb" id="3708-A0A078ISA3"/>
<feature type="region of interest" description="Disordered" evidence="1">
    <location>
        <begin position="54"/>
        <end position="88"/>
    </location>
</feature>
<dbReference type="Proteomes" id="UP000028999">
    <property type="component" value="Unassembled WGS sequence"/>
</dbReference>
<accession>A0A078ISA3</accession>
<feature type="region of interest" description="Disordered" evidence="1">
    <location>
        <begin position="1"/>
        <end position="32"/>
    </location>
</feature>
<dbReference type="AlphaFoldDB" id="A0A078ISA3"/>
<name>A0A078ISA3_BRANA</name>
<dbReference type="EMBL" id="LK033123">
    <property type="protein sequence ID" value="CDY52741.1"/>
    <property type="molecule type" value="Genomic_DNA"/>
</dbReference>
<sequence>MDSNRDGQKAKKGREEQGRKARNQEQKLDKAETEELQALGINEYVVLNKGCSKLVKEDRSKENKNKKAKGFTEEKKHKMEGDEEKGEL</sequence>
<proteinExistence type="predicted"/>
<gene>
    <name evidence="2" type="primary">BnaC09g53410D</name>
    <name evidence="2" type="ORF">GSBRNA2T00007683001</name>
</gene>
<evidence type="ECO:0000313" key="3">
    <source>
        <dbReference type="Proteomes" id="UP000028999"/>
    </source>
</evidence>
<keyword evidence="3" id="KW-1185">Reference proteome</keyword>
<evidence type="ECO:0000256" key="1">
    <source>
        <dbReference type="SAM" id="MobiDB-lite"/>
    </source>
</evidence>
<organism evidence="2 3">
    <name type="scientific">Brassica napus</name>
    <name type="common">Rape</name>
    <dbReference type="NCBI Taxonomy" id="3708"/>
    <lineage>
        <taxon>Eukaryota</taxon>
        <taxon>Viridiplantae</taxon>
        <taxon>Streptophyta</taxon>
        <taxon>Embryophyta</taxon>
        <taxon>Tracheophyta</taxon>
        <taxon>Spermatophyta</taxon>
        <taxon>Magnoliopsida</taxon>
        <taxon>eudicotyledons</taxon>
        <taxon>Gunneridae</taxon>
        <taxon>Pentapetalae</taxon>
        <taxon>rosids</taxon>
        <taxon>malvids</taxon>
        <taxon>Brassicales</taxon>
        <taxon>Brassicaceae</taxon>
        <taxon>Brassiceae</taxon>
        <taxon>Brassica</taxon>
    </lineage>
</organism>
<dbReference type="Gramene" id="CDY52741">
    <property type="protein sequence ID" value="CDY52741"/>
    <property type="gene ID" value="GSBRNA2T00007683001"/>
</dbReference>